<dbReference type="Pfam" id="PF03706">
    <property type="entry name" value="LPG_synthase_TM"/>
    <property type="match status" value="1"/>
</dbReference>
<dbReference type="EMBL" id="JAJNDB010000011">
    <property type="protein sequence ID" value="MCD2198131.1"/>
    <property type="molecule type" value="Genomic_DNA"/>
</dbReference>
<comment type="caution">
    <text evidence="7">The sequence shown here is derived from an EMBL/GenBank/DDBJ whole genome shotgun (WGS) entry which is preliminary data.</text>
</comment>
<dbReference type="RefSeq" id="WP_230740793.1">
    <property type="nucleotide sequence ID" value="NZ_JAJNDB010000011.1"/>
</dbReference>
<organism evidence="7 8">
    <name type="scientific">Actinomycetospora endophytica</name>
    <dbReference type="NCBI Taxonomy" id="2291215"/>
    <lineage>
        <taxon>Bacteria</taxon>
        <taxon>Bacillati</taxon>
        <taxon>Actinomycetota</taxon>
        <taxon>Actinomycetes</taxon>
        <taxon>Pseudonocardiales</taxon>
        <taxon>Pseudonocardiaceae</taxon>
        <taxon>Actinomycetospora</taxon>
    </lineage>
</organism>
<reference evidence="7 8" key="1">
    <citation type="submission" date="2021-11" db="EMBL/GenBank/DDBJ databases">
        <title>Draft genome sequence of Actinomycetospora sp. SF1 isolated from the rhizosphere soil.</title>
        <authorList>
            <person name="Duangmal K."/>
            <person name="Chantavorakit T."/>
        </authorList>
    </citation>
    <scope>NUCLEOTIDE SEQUENCE [LARGE SCALE GENOMIC DNA]</scope>
    <source>
        <strain evidence="7 8">TBRC 5722</strain>
    </source>
</reference>
<feature type="transmembrane region" description="Helical" evidence="6">
    <location>
        <begin position="56"/>
        <end position="79"/>
    </location>
</feature>
<feature type="transmembrane region" description="Helical" evidence="6">
    <location>
        <begin position="218"/>
        <end position="239"/>
    </location>
</feature>
<feature type="transmembrane region" description="Helical" evidence="6">
    <location>
        <begin position="287"/>
        <end position="311"/>
    </location>
</feature>
<keyword evidence="2" id="KW-1003">Cell membrane</keyword>
<keyword evidence="3 6" id="KW-0812">Transmembrane</keyword>
<dbReference type="Proteomes" id="UP001199469">
    <property type="component" value="Unassembled WGS sequence"/>
</dbReference>
<dbReference type="PANTHER" id="PTHR40277:SF1">
    <property type="entry name" value="BLL5419 PROTEIN"/>
    <property type="match status" value="1"/>
</dbReference>
<keyword evidence="8" id="KW-1185">Reference proteome</keyword>
<keyword evidence="5 6" id="KW-0472">Membrane</keyword>
<sequence>MAVLASPAPAAPVSPGPARRCPGWLLKLLVGAAVVGAVVVRWGSGAVLDGVRAVSPAAMLAALVLGVATTAASAARWCVVARGLGLPIGFSAAVGDCYRAQFLNSVLPAGVLGDVHRAVDHGRRSGDLGRGVRAVVLERVAGQTVVVVVGVAVLAGLPSPVRGLLAGLGPAGLVAGAVVVALLGLLAVPPVRRRLAALVVGTREAVLAGWRGPAVLGLSLAAMAGHLALLGVAAVAVGVQASPGQLAPLLMLSLLAMGVPLNVGGWGPREATTAVSFGLAGLGAATGLATAVAFGVLALVSTLPGLGVFLLRRVAV</sequence>
<comment type="subcellular location">
    <subcellularLocation>
        <location evidence="1">Cell membrane</location>
        <topology evidence="1">Multi-pass membrane protein</topology>
    </subcellularLocation>
</comment>
<evidence type="ECO:0000256" key="2">
    <source>
        <dbReference type="ARBA" id="ARBA00022475"/>
    </source>
</evidence>
<protein>
    <submittedName>
        <fullName evidence="7">Flippase-like domain-containing protein</fullName>
    </submittedName>
</protein>
<gene>
    <name evidence="7" type="ORF">LQ327_32655</name>
</gene>
<feature type="transmembrane region" description="Helical" evidence="6">
    <location>
        <begin position="24"/>
        <end position="44"/>
    </location>
</feature>
<dbReference type="PANTHER" id="PTHR40277">
    <property type="entry name" value="BLL5419 PROTEIN"/>
    <property type="match status" value="1"/>
</dbReference>
<evidence type="ECO:0000256" key="5">
    <source>
        <dbReference type="ARBA" id="ARBA00023136"/>
    </source>
</evidence>
<evidence type="ECO:0000313" key="8">
    <source>
        <dbReference type="Proteomes" id="UP001199469"/>
    </source>
</evidence>
<evidence type="ECO:0000313" key="7">
    <source>
        <dbReference type="EMBL" id="MCD2198131.1"/>
    </source>
</evidence>
<feature type="transmembrane region" description="Helical" evidence="6">
    <location>
        <begin position="140"/>
        <end position="158"/>
    </location>
</feature>
<feature type="transmembrane region" description="Helical" evidence="6">
    <location>
        <begin position="246"/>
        <end position="267"/>
    </location>
</feature>
<evidence type="ECO:0000256" key="6">
    <source>
        <dbReference type="SAM" id="Phobius"/>
    </source>
</evidence>
<keyword evidence="4 6" id="KW-1133">Transmembrane helix</keyword>
<evidence type="ECO:0000256" key="1">
    <source>
        <dbReference type="ARBA" id="ARBA00004651"/>
    </source>
</evidence>
<accession>A0ABS8PL55</accession>
<dbReference type="InterPro" id="IPR022791">
    <property type="entry name" value="L-PG_synthase/AglD"/>
</dbReference>
<proteinExistence type="predicted"/>
<evidence type="ECO:0000256" key="3">
    <source>
        <dbReference type="ARBA" id="ARBA00022692"/>
    </source>
</evidence>
<feature type="transmembrane region" description="Helical" evidence="6">
    <location>
        <begin position="164"/>
        <end position="188"/>
    </location>
</feature>
<evidence type="ECO:0000256" key="4">
    <source>
        <dbReference type="ARBA" id="ARBA00022989"/>
    </source>
</evidence>
<name>A0ABS8PL55_9PSEU</name>